<dbReference type="GO" id="GO:0031124">
    <property type="term" value="P:mRNA 3'-end processing"/>
    <property type="evidence" value="ECO:0007669"/>
    <property type="project" value="TreeGrafter"/>
</dbReference>
<dbReference type="GO" id="GO:0000993">
    <property type="term" value="F:RNA polymerase II complex binding"/>
    <property type="evidence" value="ECO:0007669"/>
    <property type="project" value="TreeGrafter"/>
</dbReference>
<dbReference type="Gene3D" id="1.25.40.90">
    <property type="match status" value="1"/>
</dbReference>
<keyword evidence="4" id="KW-1133">Transmembrane helix</keyword>
<feature type="domain" description="CID" evidence="5">
    <location>
        <begin position="79"/>
        <end position="222"/>
    </location>
</feature>
<evidence type="ECO:0000256" key="2">
    <source>
        <dbReference type="SAM" id="Coils"/>
    </source>
</evidence>
<dbReference type="Proteomes" id="UP000626092">
    <property type="component" value="Unassembled WGS sequence"/>
</dbReference>
<comment type="caution">
    <text evidence="6">The sequence shown here is derived from an EMBL/GenBank/DDBJ whole genome shotgun (WGS) entry which is preliminary data.</text>
</comment>
<keyword evidence="4" id="KW-0812">Transmembrane</keyword>
<accession>A0A834FXQ7</accession>
<feature type="region of interest" description="Disordered" evidence="3">
    <location>
        <begin position="407"/>
        <end position="429"/>
    </location>
</feature>
<dbReference type="PANTHER" id="PTHR12460:SF0">
    <property type="entry name" value="CID DOMAIN-CONTAINING PROTEIN-RELATED"/>
    <property type="match status" value="1"/>
</dbReference>
<dbReference type="SUPFAM" id="SSF48464">
    <property type="entry name" value="ENTH/VHS domain"/>
    <property type="match status" value="1"/>
</dbReference>
<sequence length="652" mass="71132">MTNTDASTPRLPTPQDVGVEGMDLKRETWFGSDDRFEGYAEAMAYGSAATTSKGMGKMVHGGREQFNISCIFFFISLATESFVMNKALNILFGTYIGHVSFSCVCLYLTNVKAFMCFINAYVQKKARQIVETWDKAFSTAQRDQRVSFLYLANDILQNSRRKGSEFVNEFWKVLPAALKHVYDNGDENGKKAACRLVDIWEERKVFGSRGQNLKDEMLGKHPPPSISNGKSSNPIKIVKRDSHSLRIKLAVGGMPEKILTAFQSAHDENVTEETALNKCKAAASLVGKMEKEVEITSAQGNQQGSLLIDEIQEQENILEQCVNQLENAEASRGTLVSQLKEAIQEQELKMELLRTQLHSCLGLTYWLTRSGLNMYHENASKVTRGHIEHLGNMKHMLTSPRVPASLAAATNQPTESPLVPSPHSTTNNQLLQPVNSFASVKTSEEENKKAAAAAVAAKLTASTSSAQMLTSILSSLVAEEAASKSSGALKSAGFSSSLPMFPPEKRPRLENPLPVTDVNSNSDMGGGTGYFTSLQSIQTNQMQSPFPPPPPPPVPSGNSSANQFVQPSGMMMGVMPYAYGATSLPPPPPPLPSHIAQQLARPPLQPPLPQQPPPPPQQQQQQPMNGGYYRPPGIGFQGQSHQPTTPPPVPRQ</sequence>
<dbReference type="PANTHER" id="PTHR12460">
    <property type="entry name" value="CYCLIN-DEPENDENT KINASE INHIBITOR-RELATED PROTEIN"/>
    <property type="match status" value="1"/>
</dbReference>
<reference evidence="6" key="1">
    <citation type="submission" date="2019-11" db="EMBL/GenBank/DDBJ databases">
        <authorList>
            <person name="Liu Y."/>
            <person name="Hou J."/>
            <person name="Li T.-Q."/>
            <person name="Guan C.-H."/>
            <person name="Wu X."/>
            <person name="Wu H.-Z."/>
            <person name="Ling F."/>
            <person name="Zhang R."/>
            <person name="Shi X.-G."/>
            <person name="Ren J.-P."/>
            <person name="Chen E.-F."/>
            <person name="Sun J.-M."/>
        </authorList>
    </citation>
    <scope>NUCLEOTIDE SEQUENCE</scope>
    <source>
        <strain evidence="6">Adult_tree_wgs_1</strain>
        <tissue evidence="6">Leaves</tissue>
    </source>
</reference>
<protein>
    <recommendedName>
        <fullName evidence="5">CID domain-containing protein</fullName>
    </recommendedName>
</protein>
<feature type="region of interest" description="Disordered" evidence="3">
    <location>
        <begin position="213"/>
        <end position="234"/>
    </location>
</feature>
<keyword evidence="7" id="KW-1185">Reference proteome</keyword>
<evidence type="ECO:0000313" key="6">
    <source>
        <dbReference type="EMBL" id="KAF7116624.1"/>
    </source>
</evidence>
<keyword evidence="1" id="KW-0507">mRNA processing</keyword>
<dbReference type="GO" id="GO:0005634">
    <property type="term" value="C:nucleus"/>
    <property type="evidence" value="ECO:0007669"/>
    <property type="project" value="UniProtKB-ARBA"/>
</dbReference>
<organism evidence="6 7">
    <name type="scientific">Rhododendron simsii</name>
    <name type="common">Sims's rhododendron</name>
    <dbReference type="NCBI Taxonomy" id="118357"/>
    <lineage>
        <taxon>Eukaryota</taxon>
        <taxon>Viridiplantae</taxon>
        <taxon>Streptophyta</taxon>
        <taxon>Embryophyta</taxon>
        <taxon>Tracheophyta</taxon>
        <taxon>Spermatophyta</taxon>
        <taxon>Magnoliopsida</taxon>
        <taxon>eudicotyledons</taxon>
        <taxon>Gunneridae</taxon>
        <taxon>Pentapetalae</taxon>
        <taxon>asterids</taxon>
        <taxon>Ericales</taxon>
        <taxon>Ericaceae</taxon>
        <taxon>Ericoideae</taxon>
        <taxon>Rhodoreae</taxon>
        <taxon>Rhododendron</taxon>
    </lineage>
</organism>
<dbReference type="OrthoDB" id="10069473at2759"/>
<feature type="transmembrane region" description="Helical" evidence="4">
    <location>
        <begin position="90"/>
        <end position="109"/>
    </location>
</feature>
<dbReference type="EMBL" id="WJXA01000058">
    <property type="protein sequence ID" value="KAF7116624.1"/>
    <property type="molecule type" value="Genomic_DNA"/>
</dbReference>
<feature type="compositionally biased region" description="Pro residues" evidence="3">
    <location>
        <begin position="603"/>
        <end position="617"/>
    </location>
</feature>
<proteinExistence type="predicted"/>
<feature type="compositionally biased region" description="Low complexity" evidence="3">
    <location>
        <begin position="487"/>
        <end position="498"/>
    </location>
</feature>
<evidence type="ECO:0000256" key="4">
    <source>
        <dbReference type="SAM" id="Phobius"/>
    </source>
</evidence>
<feature type="coiled-coil region" evidence="2">
    <location>
        <begin position="308"/>
        <end position="356"/>
    </location>
</feature>
<feature type="region of interest" description="Disordered" evidence="3">
    <location>
        <begin position="585"/>
        <end position="652"/>
    </location>
</feature>
<evidence type="ECO:0000256" key="3">
    <source>
        <dbReference type="SAM" id="MobiDB-lite"/>
    </source>
</evidence>
<evidence type="ECO:0000259" key="5">
    <source>
        <dbReference type="PROSITE" id="PS51391"/>
    </source>
</evidence>
<dbReference type="InterPro" id="IPR006569">
    <property type="entry name" value="CID_dom"/>
</dbReference>
<dbReference type="CDD" id="cd16981">
    <property type="entry name" value="CID_RPRD_like"/>
    <property type="match status" value="1"/>
</dbReference>
<gene>
    <name evidence="6" type="ORF">RHSIM_RhsimUnG0023000</name>
</gene>
<dbReference type="SMART" id="SM00582">
    <property type="entry name" value="RPR"/>
    <property type="match status" value="1"/>
</dbReference>
<evidence type="ECO:0000313" key="7">
    <source>
        <dbReference type="Proteomes" id="UP000626092"/>
    </source>
</evidence>
<dbReference type="PROSITE" id="PS51391">
    <property type="entry name" value="CID"/>
    <property type="match status" value="1"/>
</dbReference>
<feature type="compositionally biased region" description="Pro residues" evidence="3">
    <location>
        <begin position="545"/>
        <end position="555"/>
    </location>
</feature>
<dbReference type="Pfam" id="PF04818">
    <property type="entry name" value="CID"/>
    <property type="match status" value="1"/>
</dbReference>
<name>A0A834FXQ7_RHOSS</name>
<evidence type="ECO:0000256" key="1">
    <source>
        <dbReference type="ARBA" id="ARBA00022664"/>
    </source>
</evidence>
<feature type="compositionally biased region" description="Polar residues" evidence="3">
    <location>
        <begin position="530"/>
        <end position="544"/>
    </location>
</feature>
<dbReference type="InterPro" id="IPR008942">
    <property type="entry name" value="ENTH_VHS"/>
</dbReference>
<keyword evidence="4" id="KW-0472">Membrane</keyword>
<keyword evidence="2" id="KW-0175">Coiled coil</keyword>
<dbReference type="AlphaFoldDB" id="A0A834FXQ7"/>
<feature type="region of interest" description="Disordered" evidence="3">
    <location>
        <begin position="487"/>
        <end position="566"/>
    </location>
</feature>
<feature type="compositionally biased region" description="Polar residues" evidence="3">
    <location>
        <begin position="556"/>
        <end position="566"/>
    </location>
</feature>